<evidence type="ECO:0000313" key="3">
    <source>
        <dbReference type="Proteomes" id="UP000249518"/>
    </source>
</evidence>
<dbReference type="EMBL" id="QLSV01000014">
    <property type="protein sequence ID" value="RAR46834.1"/>
    <property type="molecule type" value="Genomic_DNA"/>
</dbReference>
<evidence type="ECO:0000256" key="1">
    <source>
        <dbReference type="SAM" id="Phobius"/>
    </source>
</evidence>
<proteinExistence type="predicted"/>
<keyword evidence="1" id="KW-0812">Transmembrane</keyword>
<accession>A0A328WSK2</accession>
<keyword evidence="1" id="KW-0472">Membrane</keyword>
<reference evidence="2 3" key="1">
    <citation type="submission" date="2018-06" db="EMBL/GenBank/DDBJ databases">
        <title>Genomic Encyclopedia of Type Strains, Phase III (KMG-III): the genomes of soil and plant-associated and newly described type strains.</title>
        <authorList>
            <person name="Whitman W."/>
        </authorList>
    </citation>
    <scope>NUCLEOTIDE SEQUENCE [LARGE SCALE GENOMIC DNA]</scope>
    <source>
        <strain evidence="2 3">CGMCC 1.12504</strain>
    </source>
</reference>
<dbReference type="RefSeq" id="WP_112086950.1">
    <property type="nucleotide sequence ID" value="NZ_QLSV01000014.1"/>
</dbReference>
<dbReference type="Proteomes" id="UP000249518">
    <property type="component" value="Unassembled WGS sequence"/>
</dbReference>
<gene>
    <name evidence="2" type="ORF">B0I10_11451</name>
</gene>
<feature type="transmembrane region" description="Helical" evidence="1">
    <location>
        <begin position="68"/>
        <end position="87"/>
    </location>
</feature>
<comment type="caution">
    <text evidence="2">The sequence shown here is derived from an EMBL/GenBank/DDBJ whole genome shotgun (WGS) entry which is preliminary data.</text>
</comment>
<name>A0A328WSK2_9FLAO</name>
<protein>
    <recommendedName>
        <fullName evidence="4">Riboflavin synthase subunit beta</fullName>
    </recommendedName>
</protein>
<organism evidence="2 3">
    <name type="scientific">Flavobacterium lacus</name>
    <dbReference type="NCBI Taxonomy" id="1353778"/>
    <lineage>
        <taxon>Bacteria</taxon>
        <taxon>Pseudomonadati</taxon>
        <taxon>Bacteroidota</taxon>
        <taxon>Flavobacteriia</taxon>
        <taxon>Flavobacteriales</taxon>
        <taxon>Flavobacteriaceae</taxon>
        <taxon>Flavobacterium</taxon>
    </lineage>
</organism>
<evidence type="ECO:0008006" key="4">
    <source>
        <dbReference type="Google" id="ProtNLM"/>
    </source>
</evidence>
<keyword evidence="3" id="KW-1185">Reference proteome</keyword>
<keyword evidence="1" id="KW-1133">Transmembrane helix</keyword>
<dbReference type="AlphaFoldDB" id="A0A328WSK2"/>
<sequence length="97" mass="11994">MLKRSLFKLPKNKSFNYTPRYYEGKEQGNIYDFESKFYKNRETVNYNDYRSHWNDARNESRHRGNREINYRLIAIVLVLVLLFLFVIDFDLSIFRQR</sequence>
<dbReference type="OrthoDB" id="1139505at2"/>
<evidence type="ECO:0000313" key="2">
    <source>
        <dbReference type="EMBL" id="RAR46834.1"/>
    </source>
</evidence>